<protein>
    <recommendedName>
        <fullName evidence="4 15">Crossover junction endonuclease MUS81</fullName>
        <ecNumber evidence="15">3.1.22.-</ecNumber>
    </recommendedName>
</protein>
<evidence type="ECO:0000313" key="18">
    <source>
        <dbReference type="EMBL" id="QID78888.1"/>
    </source>
</evidence>
<dbReference type="InterPro" id="IPR042530">
    <property type="entry name" value="EME1/EME2_C"/>
</dbReference>
<evidence type="ECO:0000256" key="14">
    <source>
        <dbReference type="ARBA" id="ARBA00023254"/>
    </source>
</evidence>
<dbReference type="InterPro" id="IPR047417">
    <property type="entry name" value="WHD_MUS81"/>
</dbReference>
<dbReference type="SUPFAM" id="SSF52980">
    <property type="entry name" value="Restriction endonuclease-like"/>
    <property type="match status" value="1"/>
</dbReference>
<comment type="cofactor">
    <cofactor evidence="1 15">
        <name>Mg(2+)</name>
        <dbReference type="ChEBI" id="CHEBI:18420"/>
    </cofactor>
</comment>
<dbReference type="Pfam" id="PF02732">
    <property type="entry name" value="ERCC4"/>
    <property type="match status" value="1"/>
</dbReference>
<dbReference type="InterPro" id="IPR047416">
    <property type="entry name" value="XPF_nuclease_Mus81"/>
</dbReference>
<dbReference type="GO" id="GO:0046872">
    <property type="term" value="F:metal ion binding"/>
    <property type="evidence" value="ECO:0007669"/>
    <property type="project" value="UniProtKB-UniRule"/>
</dbReference>
<feature type="region of interest" description="Disordered" evidence="16">
    <location>
        <begin position="109"/>
        <end position="129"/>
    </location>
</feature>
<dbReference type="GO" id="GO:0006308">
    <property type="term" value="P:DNA catabolic process"/>
    <property type="evidence" value="ECO:0007669"/>
    <property type="project" value="UniProtKB-UniRule"/>
</dbReference>
<keyword evidence="8 15" id="KW-0227">DNA damage</keyword>
<comment type="similarity">
    <text evidence="3 15">Belongs to the XPF family.</text>
</comment>
<keyword evidence="14" id="KW-0469">Meiosis</keyword>
<comment type="subunit">
    <text evidence="15">Interacts with EME1.</text>
</comment>
<evidence type="ECO:0000256" key="10">
    <source>
        <dbReference type="ARBA" id="ARBA00022842"/>
    </source>
</evidence>
<evidence type="ECO:0000256" key="3">
    <source>
        <dbReference type="ARBA" id="ARBA00010015"/>
    </source>
</evidence>
<dbReference type="InterPro" id="IPR011335">
    <property type="entry name" value="Restrct_endonuc-II-like"/>
</dbReference>
<dbReference type="Pfam" id="PF21292">
    <property type="entry name" value="EME1-MUS81_C"/>
    <property type="match status" value="1"/>
</dbReference>
<dbReference type="GO" id="GO:0008821">
    <property type="term" value="F:crossover junction DNA endonuclease activity"/>
    <property type="evidence" value="ECO:0007669"/>
    <property type="project" value="UniProtKB-UniRule"/>
</dbReference>
<dbReference type="Gene3D" id="1.10.10.10">
    <property type="entry name" value="Winged helix-like DNA-binding domain superfamily/Winged helix DNA-binding domain"/>
    <property type="match status" value="1"/>
</dbReference>
<dbReference type="InterPro" id="IPR006166">
    <property type="entry name" value="ERCC4_domain"/>
</dbReference>
<evidence type="ECO:0000256" key="4">
    <source>
        <dbReference type="ARBA" id="ARBA00017114"/>
    </source>
</evidence>
<evidence type="ECO:0000256" key="11">
    <source>
        <dbReference type="ARBA" id="ARBA00023172"/>
    </source>
</evidence>
<keyword evidence="5 15" id="KW-0540">Nuclease</keyword>
<proteinExistence type="inferred from homology"/>
<dbReference type="Gene3D" id="1.10.150.670">
    <property type="entry name" value="Crossover junction endonuclease EME1, DNA-binding domain"/>
    <property type="match status" value="1"/>
</dbReference>
<dbReference type="InterPro" id="IPR010996">
    <property type="entry name" value="HHH_MUS81"/>
</dbReference>
<feature type="domain" description="ERCC4" evidence="17">
    <location>
        <begin position="351"/>
        <end position="448"/>
    </location>
</feature>
<dbReference type="PANTHER" id="PTHR13451">
    <property type="entry name" value="CLASS II CROSSOVER JUNCTION ENDONUCLEASE MUS81"/>
    <property type="match status" value="1"/>
</dbReference>
<dbReference type="SUPFAM" id="SSF47802">
    <property type="entry name" value="DNA polymerase beta, N-terminal domain-like"/>
    <property type="match status" value="1"/>
</dbReference>
<dbReference type="Gene3D" id="3.40.50.10130">
    <property type="match status" value="1"/>
</dbReference>
<comment type="function">
    <text evidence="15">Interacts with EME1 to form a DNA structure-specific endonuclease with substrate preference for branched DNA structures with a 5'-end at the branch nick. Typical substrates include 3'-flap structures, D-loops, replication forks and nicked Holliday junctions. May be required in mitosis for the processing of stalled or collapsed replication fork intermediates. May be required in meiosis for the repair of meiosis-specific double strand breaks subsequent to single-end invasion (SEI).</text>
</comment>
<dbReference type="GO" id="GO:0000712">
    <property type="term" value="P:resolution of meiotic recombination intermediates"/>
    <property type="evidence" value="ECO:0007669"/>
    <property type="project" value="TreeGrafter"/>
</dbReference>
<evidence type="ECO:0000256" key="8">
    <source>
        <dbReference type="ARBA" id="ARBA00022763"/>
    </source>
</evidence>
<evidence type="ECO:0000256" key="7">
    <source>
        <dbReference type="ARBA" id="ARBA00022759"/>
    </source>
</evidence>
<dbReference type="SMR" id="A0A6C1DPD5"/>
<keyword evidence="10 15" id="KW-0460">Magnesium</keyword>
<dbReference type="AlphaFoldDB" id="A0A6C1DPD5"/>
<comment type="subcellular location">
    <subcellularLocation>
        <location evidence="2 15">Nucleus</location>
    </subcellularLocation>
</comment>
<dbReference type="GO" id="GO:0003677">
    <property type="term" value="F:DNA binding"/>
    <property type="evidence" value="ECO:0007669"/>
    <property type="project" value="UniProtKB-UniRule"/>
</dbReference>
<keyword evidence="19" id="KW-1185">Reference proteome</keyword>
<keyword evidence="6 15" id="KW-0479">Metal-binding</keyword>
<dbReference type="Pfam" id="PF21136">
    <property type="entry name" value="WHD_MUS81"/>
    <property type="match status" value="1"/>
</dbReference>
<dbReference type="EC" id="3.1.22.-" evidence="15"/>
<evidence type="ECO:0000256" key="15">
    <source>
        <dbReference type="RuleBase" id="RU369042"/>
    </source>
</evidence>
<dbReference type="FunFam" id="1.10.10.10:FF:000307">
    <property type="entry name" value="Crossover junction endonuclease MUS81"/>
    <property type="match status" value="1"/>
</dbReference>
<evidence type="ECO:0000256" key="1">
    <source>
        <dbReference type="ARBA" id="ARBA00001946"/>
    </source>
</evidence>
<evidence type="ECO:0000259" key="17">
    <source>
        <dbReference type="SMART" id="SM00891"/>
    </source>
</evidence>
<dbReference type="FunFam" id="3.40.50.10130:FF:000011">
    <property type="entry name" value="Crossover junction endonuclease MUS81"/>
    <property type="match status" value="1"/>
</dbReference>
<dbReference type="InterPro" id="IPR033309">
    <property type="entry name" value="Mus81"/>
</dbReference>
<organism evidence="18 19">
    <name type="scientific">Saccharomyces pastorianus</name>
    <name type="common">Lager yeast</name>
    <name type="synonym">Saccharomyces cerevisiae x Saccharomyces eubayanus</name>
    <dbReference type="NCBI Taxonomy" id="27292"/>
    <lineage>
        <taxon>Eukaryota</taxon>
        <taxon>Fungi</taxon>
        <taxon>Dikarya</taxon>
        <taxon>Ascomycota</taxon>
        <taxon>Saccharomycotina</taxon>
        <taxon>Saccharomycetes</taxon>
        <taxon>Saccharomycetales</taxon>
        <taxon>Saccharomycetaceae</taxon>
        <taxon>Saccharomyces</taxon>
    </lineage>
</organism>
<dbReference type="GO" id="GO:0048476">
    <property type="term" value="C:Holliday junction resolvase complex"/>
    <property type="evidence" value="ECO:0007669"/>
    <property type="project" value="UniProtKB-UniRule"/>
</dbReference>
<dbReference type="SMART" id="SM00891">
    <property type="entry name" value="ERCC4"/>
    <property type="match status" value="1"/>
</dbReference>
<evidence type="ECO:0000256" key="6">
    <source>
        <dbReference type="ARBA" id="ARBA00022723"/>
    </source>
</evidence>
<accession>A0A6C1DPD5</accession>
<evidence type="ECO:0000256" key="9">
    <source>
        <dbReference type="ARBA" id="ARBA00022801"/>
    </source>
</evidence>
<dbReference type="CDD" id="cd21036">
    <property type="entry name" value="WH_MUS81"/>
    <property type="match status" value="1"/>
</dbReference>
<keyword evidence="13 15" id="KW-0539">Nucleus</keyword>
<evidence type="ECO:0000256" key="13">
    <source>
        <dbReference type="ARBA" id="ARBA00023242"/>
    </source>
</evidence>
<evidence type="ECO:0000313" key="19">
    <source>
        <dbReference type="Proteomes" id="UP000501346"/>
    </source>
</evidence>
<name>A0A6C1DPD5_SACPS</name>
<sequence>MELSSNLKDLYIEWLQELVDGLTPKQEQLKIAYEKAKRNLQNAEGSFYYPTDLKKVKGIGNTIIKRLDTKLRNYCKIHHISPVEAPSLTQTSSTRPPKRTTTALRSIVNSCENDKNEAPEEKGTKKRKTRKYIPKKRSGGYAILLSLLELNAIPRGVSKEQIIEVAGKYSDHCMTPNFSTKEFYGAWSSIAALKKHSLVLEEGRPKRYSLTEEGVELTKSLKTADGISFPKENEEPNEYSVTRNESSEFTANLTDLRGEYGKEEEPCDINNTSFMLDITFQDLSTPQRLQNNVFKNDRLNSQTNISSHKLEEVSDDQTVPDSALKAKSTIKRRRYNGVSYELWCSGDFEVFPIIDHREIKSQSDREFFSRAFERKGMKSEIRQLALGDIIWVAKNKNTGLQCVLNTIVERKRLDDLALSIRDNRFMEQKNRLEKSGCEHKYYLIEETMSGNIGNMNEALKTALWVILVYYKFSMIRTCNSDETVEKIHALHTVISHHYSQKDLIVIFPSDLKSKDDYKKVLLQFRREFERKGGIECCHNLECFQELMGKGDLKTVGELTIHVLMLVKGISLEKAVAIQEIFPTLNKILMAYKTCSSEEEAKLLMFNVLGDAPGAKKITKSLSEKIYDAFGKL</sequence>
<feature type="compositionally biased region" description="Basic and acidic residues" evidence="16">
    <location>
        <begin position="112"/>
        <end position="123"/>
    </location>
</feature>
<dbReference type="PANTHER" id="PTHR13451:SF0">
    <property type="entry name" value="CROSSOVER JUNCTION ENDONUCLEASE MUS81"/>
    <property type="match status" value="1"/>
</dbReference>
<dbReference type="Pfam" id="PF14716">
    <property type="entry name" value="HHH_8"/>
    <property type="match status" value="1"/>
</dbReference>
<gene>
    <name evidence="18" type="primary">MUS81_1</name>
    <name evidence="18" type="ORF">GRS66_001117</name>
</gene>
<dbReference type="GO" id="GO:0000727">
    <property type="term" value="P:double-strand break repair via break-induced replication"/>
    <property type="evidence" value="ECO:0007669"/>
    <property type="project" value="UniProtKB-UniRule"/>
</dbReference>
<keyword evidence="9 15" id="KW-0378">Hydrolase</keyword>
<keyword evidence="12 15" id="KW-0234">DNA repair</keyword>
<dbReference type="GO" id="GO:0048257">
    <property type="term" value="F:3'-flap endonuclease activity"/>
    <property type="evidence" value="ECO:0007669"/>
    <property type="project" value="TreeGrafter"/>
</dbReference>
<dbReference type="InterPro" id="IPR027421">
    <property type="entry name" value="DNA_pol_lamdba_lyase_dom_sf"/>
</dbReference>
<dbReference type="OrthoDB" id="5963188at2759"/>
<dbReference type="InterPro" id="IPR036388">
    <property type="entry name" value="WH-like_DNA-bd_sf"/>
</dbReference>
<evidence type="ECO:0000256" key="16">
    <source>
        <dbReference type="SAM" id="MobiDB-lite"/>
    </source>
</evidence>
<keyword evidence="11 15" id="KW-0233">DNA recombination</keyword>
<dbReference type="GO" id="GO:0005634">
    <property type="term" value="C:nucleus"/>
    <property type="evidence" value="ECO:0007669"/>
    <property type="project" value="UniProtKB-SubCell"/>
</dbReference>
<evidence type="ECO:0000256" key="12">
    <source>
        <dbReference type="ARBA" id="ARBA00023204"/>
    </source>
</evidence>
<keyword evidence="7 15" id="KW-0255">Endonuclease</keyword>
<reference evidence="18 19" key="1">
    <citation type="journal article" date="2019" name="BMC Genomics">
        <title>Chromosome level assembly and comparative genome analysis confirm lager-brewing yeasts originated from a single hybridization.</title>
        <authorList>
            <person name="Salazar A.N."/>
            <person name="Gorter de Vries A.R."/>
            <person name="van den Broek M."/>
            <person name="Brouwers N."/>
            <person name="de la Torre Cortes P."/>
            <person name="Kuijpers N.G.A."/>
            <person name="Daran J.G."/>
            <person name="Abeel T."/>
        </authorList>
    </citation>
    <scope>NUCLEOTIDE SEQUENCE [LARGE SCALE GENOMIC DNA]</scope>
    <source>
        <strain evidence="18 19">CBS 1483</strain>
    </source>
</reference>
<dbReference type="EMBL" id="CP048985">
    <property type="protein sequence ID" value="QID78888.1"/>
    <property type="molecule type" value="Genomic_DNA"/>
</dbReference>
<evidence type="ECO:0000256" key="5">
    <source>
        <dbReference type="ARBA" id="ARBA00022722"/>
    </source>
</evidence>
<dbReference type="GO" id="GO:0031573">
    <property type="term" value="P:mitotic intra-S DNA damage checkpoint signaling"/>
    <property type="evidence" value="ECO:0007669"/>
    <property type="project" value="TreeGrafter"/>
</dbReference>
<evidence type="ECO:0000256" key="2">
    <source>
        <dbReference type="ARBA" id="ARBA00004123"/>
    </source>
</evidence>
<dbReference type="Proteomes" id="UP000501346">
    <property type="component" value="Chromosome ScIV"/>
</dbReference>
<dbReference type="Gene3D" id="1.10.150.110">
    <property type="entry name" value="DNA polymerase beta, N-terminal domain-like"/>
    <property type="match status" value="1"/>
</dbReference>
<dbReference type="CDD" id="cd20074">
    <property type="entry name" value="XPF_nuclease_Mus81"/>
    <property type="match status" value="1"/>
</dbReference>